<dbReference type="GO" id="GO:0015074">
    <property type="term" value="P:DNA integration"/>
    <property type="evidence" value="ECO:0007669"/>
    <property type="project" value="UniProtKB-KW"/>
</dbReference>
<evidence type="ECO:0000256" key="2">
    <source>
        <dbReference type="ARBA" id="ARBA00022908"/>
    </source>
</evidence>
<dbReference type="InterPro" id="IPR025166">
    <property type="entry name" value="Integrase_DNA_bind_dom"/>
</dbReference>
<dbReference type="InterPro" id="IPR013762">
    <property type="entry name" value="Integrase-like_cat_sf"/>
</dbReference>
<dbReference type="InterPro" id="IPR011010">
    <property type="entry name" value="DNA_brk_join_enz"/>
</dbReference>
<name>A0A7S9GYN9_9BRAD</name>
<dbReference type="KEGG" id="bcou:IC761_29880"/>
<evidence type="ECO:0000259" key="6">
    <source>
        <dbReference type="PROSITE" id="PS51900"/>
    </source>
</evidence>
<evidence type="ECO:0000313" key="7">
    <source>
        <dbReference type="EMBL" id="QPF90658.1"/>
    </source>
</evidence>
<dbReference type="InterPro" id="IPR038488">
    <property type="entry name" value="Integrase_DNA-bd_sf"/>
</dbReference>
<dbReference type="Pfam" id="PF13356">
    <property type="entry name" value="Arm-DNA-bind_3"/>
    <property type="match status" value="1"/>
</dbReference>
<dbReference type="RefSeq" id="WP_195800241.1">
    <property type="nucleotide sequence ID" value="NZ_CP061379.1"/>
</dbReference>
<comment type="similarity">
    <text evidence="1">Belongs to the 'phage' integrase family.</text>
</comment>
<feature type="domain" description="Core-binding (CB)" evidence="6">
    <location>
        <begin position="100"/>
        <end position="180"/>
    </location>
</feature>
<dbReference type="Gene3D" id="1.10.150.130">
    <property type="match status" value="1"/>
</dbReference>
<dbReference type="InterPro" id="IPR002104">
    <property type="entry name" value="Integrase_catalytic"/>
</dbReference>
<dbReference type="SUPFAM" id="SSF56349">
    <property type="entry name" value="DNA breaking-rejoining enzymes"/>
    <property type="match status" value="1"/>
</dbReference>
<dbReference type="InterPro" id="IPR044068">
    <property type="entry name" value="CB"/>
</dbReference>
<dbReference type="InterPro" id="IPR050808">
    <property type="entry name" value="Phage_Integrase"/>
</dbReference>
<reference evidence="7 8" key="1">
    <citation type="submission" date="2020-09" db="EMBL/GenBank/DDBJ databases">
        <title>Complete genomes of bradyrhizobia occurring on native shrubby legumes in Australia.</title>
        <authorList>
            <person name="Lafay B."/>
        </authorList>
    </citation>
    <scope>NUCLEOTIDE SEQUENCE [LARGE SCALE GENOMIC DNA]</scope>
    <source>
        <strain evidence="7 8">BDV5040</strain>
    </source>
</reference>
<evidence type="ECO:0000256" key="1">
    <source>
        <dbReference type="ARBA" id="ARBA00008857"/>
    </source>
</evidence>
<dbReference type="GO" id="GO:0003677">
    <property type="term" value="F:DNA binding"/>
    <property type="evidence" value="ECO:0007669"/>
    <property type="project" value="UniProtKB-UniRule"/>
</dbReference>
<dbReference type="Gene3D" id="3.30.160.390">
    <property type="entry name" value="Integrase, DNA-binding domain"/>
    <property type="match status" value="1"/>
</dbReference>
<keyword evidence="8" id="KW-1185">Reference proteome</keyword>
<dbReference type="Pfam" id="PF00589">
    <property type="entry name" value="Phage_integrase"/>
    <property type="match status" value="1"/>
</dbReference>
<dbReference type="GO" id="GO:0006310">
    <property type="term" value="P:DNA recombination"/>
    <property type="evidence" value="ECO:0007669"/>
    <property type="project" value="UniProtKB-KW"/>
</dbReference>
<sequence length="405" mass="45609">MAVSSITIRAVQALKPGETIWDADHREAVRGFGVRRQREQATYVLKYRVFGRQRFVTIGPHGAPWTPEKARREAKRLLGLVADGKDPQAGKKEARDQAADTLGKVVDGYLAHAKKRQRPKTYSETERYLLVVWKPLHSVSIFAIRRRDMTAQLAEIEAERGAVSAARARSKLSALFNWAIREGYEIEANPVSGTHRPEAPKSRKRTLTDDEIRDVWAGLDTAPDLPECYPRYVRSLLLCAARRNEGASMHSTEFEGDLRTIPGERYKTKLDHVIPLTDAVKALIGGKPHGANGNSWFVFSTTFGAKAFSGFSKAKRALNTEIARRREAEEREPMPNWTLHDLRRTARSLMSRAKVPADHAERCLGHVIGGVRETYDRYEYLDEKREAFAALAGLVNRIVRITGND</sequence>
<dbReference type="PROSITE" id="PS51900">
    <property type="entry name" value="CB"/>
    <property type="match status" value="1"/>
</dbReference>
<accession>A0A7S9GYN9</accession>
<organism evidence="7 8">
    <name type="scientific">Bradyrhizobium commune</name>
    <dbReference type="NCBI Taxonomy" id="83627"/>
    <lineage>
        <taxon>Bacteria</taxon>
        <taxon>Pseudomonadati</taxon>
        <taxon>Pseudomonadota</taxon>
        <taxon>Alphaproteobacteria</taxon>
        <taxon>Hyphomicrobiales</taxon>
        <taxon>Nitrobacteraceae</taxon>
        <taxon>Bradyrhizobium</taxon>
    </lineage>
</organism>
<dbReference type="PANTHER" id="PTHR30629">
    <property type="entry name" value="PROPHAGE INTEGRASE"/>
    <property type="match status" value="1"/>
</dbReference>
<dbReference type="InterPro" id="IPR010998">
    <property type="entry name" value="Integrase_recombinase_N"/>
</dbReference>
<protein>
    <submittedName>
        <fullName evidence="7">Integrase arm-type DNA-binding domain-containing protein</fullName>
    </submittedName>
</protein>
<keyword evidence="3 5" id="KW-0238">DNA-binding</keyword>
<gene>
    <name evidence="7" type="ORF">IC761_29880</name>
</gene>
<dbReference type="EMBL" id="CP061379">
    <property type="protein sequence ID" value="QPF90658.1"/>
    <property type="molecule type" value="Genomic_DNA"/>
</dbReference>
<evidence type="ECO:0000256" key="4">
    <source>
        <dbReference type="ARBA" id="ARBA00023172"/>
    </source>
</evidence>
<proteinExistence type="inferred from homology"/>
<evidence type="ECO:0000256" key="3">
    <source>
        <dbReference type="ARBA" id="ARBA00023125"/>
    </source>
</evidence>
<dbReference type="AlphaFoldDB" id="A0A7S9GYN9"/>
<dbReference type="Gene3D" id="1.10.443.10">
    <property type="entry name" value="Intergrase catalytic core"/>
    <property type="match status" value="1"/>
</dbReference>
<dbReference type="PANTHER" id="PTHR30629:SF2">
    <property type="entry name" value="PROPHAGE INTEGRASE INTS-RELATED"/>
    <property type="match status" value="1"/>
</dbReference>
<dbReference type="Proteomes" id="UP000594621">
    <property type="component" value="Chromosome"/>
</dbReference>
<evidence type="ECO:0000256" key="5">
    <source>
        <dbReference type="PROSITE-ProRule" id="PRU01248"/>
    </source>
</evidence>
<keyword evidence="4" id="KW-0233">DNA recombination</keyword>
<evidence type="ECO:0000313" key="8">
    <source>
        <dbReference type="Proteomes" id="UP000594621"/>
    </source>
</evidence>
<keyword evidence="2" id="KW-0229">DNA integration</keyword>